<feature type="compositionally biased region" description="Basic and acidic residues" evidence="1">
    <location>
        <begin position="241"/>
        <end position="253"/>
    </location>
</feature>
<proteinExistence type="predicted"/>
<dbReference type="AlphaFoldDB" id="W2S5B8"/>
<dbReference type="VEuPathDB" id="FungiDB:HMPREF1541_10993"/>
<keyword evidence="3" id="KW-1185">Reference proteome</keyword>
<evidence type="ECO:0000256" key="1">
    <source>
        <dbReference type="SAM" id="MobiDB-lite"/>
    </source>
</evidence>
<dbReference type="InParanoid" id="W2S5B8"/>
<dbReference type="Proteomes" id="UP000030752">
    <property type="component" value="Unassembled WGS sequence"/>
</dbReference>
<organism evidence="2 3">
    <name type="scientific">Cyphellophora europaea (strain CBS 101466)</name>
    <name type="common">Phialophora europaea</name>
    <dbReference type="NCBI Taxonomy" id="1220924"/>
    <lineage>
        <taxon>Eukaryota</taxon>
        <taxon>Fungi</taxon>
        <taxon>Dikarya</taxon>
        <taxon>Ascomycota</taxon>
        <taxon>Pezizomycotina</taxon>
        <taxon>Eurotiomycetes</taxon>
        <taxon>Chaetothyriomycetidae</taxon>
        <taxon>Chaetothyriales</taxon>
        <taxon>Cyphellophoraceae</taxon>
        <taxon>Cyphellophora</taxon>
    </lineage>
</organism>
<accession>W2S5B8</accession>
<protein>
    <submittedName>
        <fullName evidence="2">Uncharacterized protein</fullName>
    </submittedName>
</protein>
<feature type="region of interest" description="Disordered" evidence="1">
    <location>
        <begin position="241"/>
        <end position="273"/>
    </location>
</feature>
<reference evidence="2 3" key="1">
    <citation type="submission" date="2013-03" db="EMBL/GenBank/DDBJ databases">
        <title>The Genome Sequence of Phialophora europaea CBS 101466.</title>
        <authorList>
            <consortium name="The Broad Institute Genomics Platform"/>
            <person name="Cuomo C."/>
            <person name="de Hoog S."/>
            <person name="Gorbushina A."/>
            <person name="Walker B."/>
            <person name="Young S.K."/>
            <person name="Zeng Q."/>
            <person name="Gargeya S."/>
            <person name="Fitzgerald M."/>
            <person name="Haas B."/>
            <person name="Abouelleil A."/>
            <person name="Allen A.W."/>
            <person name="Alvarado L."/>
            <person name="Arachchi H.M."/>
            <person name="Berlin A.M."/>
            <person name="Chapman S.B."/>
            <person name="Gainer-Dewar J."/>
            <person name="Goldberg J."/>
            <person name="Griggs A."/>
            <person name="Gujja S."/>
            <person name="Hansen M."/>
            <person name="Howarth C."/>
            <person name="Imamovic A."/>
            <person name="Ireland A."/>
            <person name="Larimer J."/>
            <person name="McCowan C."/>
            <person name="Murphy C."/>
            <person name="Pearson M."/>
            <person name="Poon T.W."/>
            <person name="Priest M."/>
            <person name="Roberts A."/>
            <person name="Saif S."/>
            <person name="Shea T."/>
            <person name="Sisk P."/>
            <person name="Sykes S."/>
            <person name="Wortman J."/>
            <person name="Nusbaum C."/>
            <person name="Birren B."/>
        </authorList>
    </citation>
    <scope>NUCLEOTIDE SEQUENCE [LARGE SCALE GENOMIC DNA]</scope>
    <source>
        <strain evidence="2 3">CBS 101466</strain>
    </source>
</reference>
<evidence type="ECO:0000313" key="2">
    <source>
        <dbReference type="EMBL" id="ETN43862.1"/>
    </source>
</evidence>
<dbReference type="GeneID" id="19978332"/>
<evidence type="ECO:0000313" key="3">
    <source>
        <dbReference type="Proteomes" id="UP000030752"/>
    </source>
</evidence>
<dbReference type="RefSeq" id="XP_008713884.1">
    <property type="nucleotide sequence ID" value="XM_008715662.1"/>
</dbReference>
<dbReference type="HOGENOM" id="CLU_778487_0_0_1"/>
<sequence>MCQYDMGYTLRCTRPGCSESKFITQMVFRETDDKVVRMFKKYRKPCGCTDRWFRWHYYASKTGSYANHPIHKLCDPHRRRRRSAIRAWGRPELVPPDWLEALDKEYPPEKREPYPRNGKPPKKLHQGFFQEMNVHTGLPMATGRVIHHLAYNSDDGTSVSGVSTPKGGRAATVAAASAAAPSEPRVYLEDAERPTTTRVTTYQYDSRDVPDEANSDWFEDMSEDESLAKFVASSDADLRAAKEGKKKEEEATREFSGLPAPSTRPYHKVENKESDERLEDMLLRIAKFSADVDLEDKERGERIQEILDRISRMDLDTGEGSRSARGTETDFCVDERSYDWCWCVVNFGFGSAVCGE</sequence>
<gene>
    <name evidence="2" type="ORF">HMPREF1541_10993</name>
</gene>
<dbReference type="EMBL" id="KB822717">
    <property type="protein sequence ID" value="ETN43862.1"/>
    <property type="molecule type" value="Genomic_DNA"/>
</dbReference>
<name>W2S5B8_CYPE1</name>